<feature type="binding site" evidence="9">
    <location>
        <position position="272"/>
    </location>
    <ligand>
        <name>substrate</name>
    </ligand>
</feature>
<comment type="subunit">
    <text evidence="9">Homodimer.</text>
</comment>
<evidence type="ECO:0000313" key="12">
    <source>
        <dbReference type="Proteomes" id="UP000004431"/>
    </source>
</evidence>
<keyword evidence="6 9" id="KW-0460">Magnesium</keyword>
<feature type="active site" description="Proton acceptor" evidence="9">
    <location>
        <position position="272"/>
    </location>
</feature>
<dbReference type="InterPro" id="IPR029056">
    <property type="entry name" value="Ribokinase-like"/>
</dbReference>
<keyword evidence="12" id="KW-1185">Reference proteome</keyword>
<comment type="caution">
    <text evidence="9">Lacks conserved residue(s) required for the propagation of feature annotation.</text>
</comment>
<keyword evidence="3 9" id="KW-0547">Nucleotide-binding</keyword>
<dbReference type="PANTHER" id="PTHR10584">
    <property type="entry name" value="SUGAR KINASE"/>
    <property type="match status" value="1"/>
</dbReference>
<dbReference type="Proteomes" id="UP000004431">
    <property type="component" value="Unassembled WGS sequence"/>
</dbReference>
<comment type="catalytic activity">
    <reaction evidence="9">
        <text>D-ribose + ATP = D-ribose 5-phosphate + ADP + H(+)</text>
        <dbReference type="Rhea" id="RHEA:13697"/>
        <dbReference type="ChEBI" id="CHEBI:15378"/>
        <dbReference type="ChEBI" id="CHEBI:30616"/>
        <dbReference type="ChEBI" id="CHEBI:47013"/>
        <dbReference type="ChEBI" id="CHEBI:78346"/>
        <dbReference type="ChEBI" id="CHEBI:456216"/>
        <dbReference type="EC" id="2.7.1.15"/>
    </reaction>
</comment>
<keyword evidence="2 9" id="KW-0479">Metal-binding</keyword>
<dbReference type="InterPro" id="IPR002139">
    <property type="entry name" value="Ribo/fructo_kinase"/>
</dbReference>
<comment type="pathway">
    <text evidence="9">Carbohydrate metabolism; D-ribose degradation; D-ribose 5-phosphate from beta-D-ribopyranose: step 2/2.</text>
</comment>
<feature type="binding site" evidence="9">
    <location>
        <position position="307"/>
    </location>
    <ligand>
        <name>K(+)</name>
        <dbReference type="ChEBI" id="CHEBI:29103"/>
    </ligand>
</feature>
<comment type="function">
    <text evidence="9">Catalyzes the phosphorylation of ribose at O-5 in a reaction requiring ATP and magnesium. The resulting D-ribose-5-phosphate can then be used either for sythesis of nucleotides, histidine, and tryptophan, or as a component of the pentose phosphate pathway.</text>
</comment>
<evidence type="ECO:0000256" key="5">
    <source>
        <dbReference type="ARBA" id="ARBA00022840"/>
    </source>
</evidence>
<feature type="binding site" evidence="9">
    <location>
        <position position="311"/>
    </location>
    <ligand>
        <name>K(+)</name>
        <dbReference type="ChEBI" id="CHEBI:29103"/>
    </ligand>
</feature>
<evidence type="ECO:0000256" key="8">
    <source>
        <dbReference type="ARBA" id="ARBA00023277"/>
    </source>
</evidence>
<comment type="subcellular location">
    <subcellularLocation>
        <location evidence="9">Cytoplasm</location>
    </subcellularLocation>
</comment>
<dbReference type="EMBL" id="AEDQ01000023">
    <property type="protein sequence ID" value="EFL43963.1"/>
    <property type="molecule type" value="Genomic_DNA"/>
</dbReference>
<evidence type="ECO:0000256" key="7">
    <source>
        <dbReference type="ARBA" id="ARBA00022958"/>
    </source>
</evidence>
<comment type="similarity">
    <text evidence="9">Belongs to the carbohydrate kinase PfkB family. Ribokinase subfamily.</text>
</comment>
<keyword evidence="8 9" id="KW-0119">Carbohydrate metabolism</keyword>
<dbReference type="RefSeq" id="WP_006304325.1">
    <property type="nucleotide sequence ID" value="NZ_AEDQ01000023.1"/>
</dbReference>
<evidence type="ECO:0000259" key="10">
    <source>
        <dbReference type="Pfam" id="PF00294"/>
    </source>
</evidence>
<proteinExistence type="inferred from homology"/>
<feature type="binding site" evidence="9">
    <location>
        <position position="305"/>
    </location>
    <ligand>
        <name>K(+)</name>
        <dbReference type="ChEBI" id="CHEBI:29103"/>
    </ligand>
</feature>
<feature type="binding site" evidence="9">
    <location>
        <begin position="240"/>
        <end position="245"/>
    </location>
    <ligand>
        <name>ATP</name>
        <dbReference type="ChEBI" id="CHEBI:30616"/>
    </ligand>
</feature>
<evidence type="ECO:0000256" key="2">
    <source>
        <dbReference type="ARBA" id="ARBA00022723"/>
    </source>
</evidence>
<feature type="binding site" evidence="9">
    <location>
        <position position="139"/>
    </location>
    <ligand>
        <name>substrate</name>
    </ligand>
</feature>
<evidence type="ECO:0000256" key="9">
    <source>
        <dbReference type="HAMAP-Rule" id="MF_01987"/>
    </source>
</evidence>
<comment type="caution">
    <text evidence="11">The sequence shown here is derived from an EMBL/GenBank/DDBJ whole genome shotgun (WGS) entry which is preliminary data.</text>
</comment>
<dbReference type="Pfam" id="PF00294">
    <property type="entry name" value="PfkB"/>
    <property type="match status" value="1"/>
</dbReference>
<evidence type="ECO:0000256" key="6">
    <source>
        <dbReference type="ARBA" id="ARBA00022842"/>
    </source>
</evidence>
<dbReference type="PANTHER" id="PTHR10584:SF166">
    <property type="entry name" value="RIBOKINASE"/>
    <property type="match status" value="1"/>
</dbReference>
<comment type="activity regulation">
    <text evidence="9">Activated by a monovalent cation that binds near, but not in, the active site. The most likely occupant of the site in vivo is potassium. Ion binding induces a conformational change that may alter substrate affinity.</text>
</comment>
<organism evidence="11 12">
    <name type="scientific">Fannyhessea vaginae PB189-T1-4</name>
    <dbReference type="NCBI Taxonomy" id="866774"/>
    <lineage>
        <taxon>Bacteria</taxon>
        <taxon>Bacillati</taxon>
        <taxon>Actinomycetota</taxon>
        <taxon>Coriobacteriia</taxon>
        <taxon>Coriobacteriales</taxon>
        <taxon>Atopobiaceae</taxon>
        <taxon>Fannyhessea</taxon>
    </lineage>
</organism>
<dbReference type="CDD" id="cd01174">
    <property type="entry name" value="ribokinase"/>
    <property type="match status" value="1"/>
</dbReference>
<keyword evidence="1 9" id="KW-0808">Transferase</keyword>
<feature type="binding site" evidence="9">
    <location>
        <begin position="11"/>
        <end position="13"/>
    </location>
    <ligand>
        <name>substrate</name>
    </ligand>
</feature>
<dbReference type="PRINTS" id="PR00990">
    <property type="entry name" value="RIBOKINASE"/>
</dbReference>
<evidence type="ECO:0000313" key="11">
    <source>
        <dbReference type="EMBL" id="EFL43963.1"/>
    </source>
</evidence>
<keyword evidence="4 9" id="KW-0418">Kinase</keyword>
<dbReference type="Gene3D" id="3.40.1190.20">
    <property type="match status" value="1"/>
</dbReference>
<evidence type="ECO:0000256" key="4">
    <source>
        <dbReference type="ARBA" id="ARBA00022777"/>
    </source>
</evidence>
<feature type="domain" description="Carbohydrate kinase PfkB" evidence="10">
    <location>
        <begin position="2"/>
        <end position="314"/>
    </location>
</feature>
<evidence type="ECO:0000256" key="1">
    <source>
        <dbReference type="ARBA" id="ARBA00022679"/>
    </source>
</evidence>
<dbReference type="InterPro" id="IPR011611">
    <property type="entry name" value="PfkB_dom"/>
</dbReference>
<gene>
    <name evidence="9" type="primary">rbsK</name>
    <name evidence="11" type="ORF">HMPREF9248_0866</name>
</gene>
<accession>A0ABN0AZK6</accession>
<name>A0ABN0AZK6_9ACTN</name>
<feature type="binding site" evidence="9">
    <location>
        <position position="266"/>
    </location>
    <ligand>
        <name>K(+)</name>
        <dbReference type="ChEBI" id="CHEBI:29103"/>
    </ligand>
</feature>
<sequence>MGHVVVLGSINMDVSIECDRLPHEGETINGSNLLMSPGGKGANQAVAAARAGACVQMIGAVGSDAFGSVLCESLAQAGVATQLIAATPGSSGVAVVLRSNQNNRIIIEHGANYALDETRALRDLNAALTPNDVLLIQFECSKSLVEAAITTAHAKGCRVIVNPSPARSMSRELIGACDVLCLNETECEQLFGITPTIDENGTCPEARALQEVAKRICAVVQDGVSEKNTLSSSSCSLLVTLGAAGSMRVTSQNVMYQPSFAVHVQDTTAAGDTFVGYLAACLAADMPFEQAQLRASYAAALATTKVGAQLSIPTKQEVESYFSTKGGTTQNE</sequence>
<feature type="binding site" evidence="9">
    <location>
        <position position="183"/>
    </location>
    <ligand>
        <name>ATP</name>
        <dbReference type="ChEBI" id="CHEBI:30616"/>
    </ligand>
</feature>
<feature type="binding site" evidence="9">
    <location>
        <position position="268"/>
    </location>
    <ligand>
        <name>K(+)</name>
        <dbReference type="ChEBI" id="CHEBI:29103"/>
    </ligand>
</feature>
<dbReference type="InterPro" id="IPR011877">
    <property type="entry name" value="Ribokinase"/>
</dbReference>
<keyword evidence="5 9" id="KW-0067">ATP-binding</keyword>
<feature type="binding site" evidence="9">
    <location>
        <begin position="271"/>
        <end position="272"/>
    </location>
    <ligand>
        <name>ATP</name>
        <dbReference type="ChEBI" id="CHEBI:30616"/>
    </ligand>
</feature>
<keyword evidence="7 9" id="KW-0630">Potassium</keyword>
<keyword evidence="9" id="KW-0963">Cytoplasm</keyword>
<feature type="binding site" evidence="9">
    <location>
        <begin position="39"/>
        <end position="43"/>
    </location>
    <ligand>
        <name>substrate</name>
    </ligand>
</feature>
<comment type="cofactor">
    <cofactor evidence="9">
        <name>Mg(2+)</name>
        <dbReference type="ChEBI" id="CHEBI:18420"/>
    </cofactor>
    <text evidence="9">Requires a divalent cation, most likely magnesium in vivo, as an electrophilic catalyst to aid phosphoryl group transfer. It is the chelate of the metal and the nucleotide that is the actual substrate.</text>
</comment>
<dbReference type="EC" id="2.7.1.15" evidence="9"/>
<dbReference type="HAMAP" id="MF_01987">
    <property type="entry name" value="Ribokinase"/>
    <property type="match status" value="1"/>
</dbReference>
<evidence type="ECO:0000256" key="3">
    <source>
        <dbReference type="ARBA" id="ARBA00022741"/>
    </source>
</evidence>
<dbReference type="SUPFAM" id="SSF53613">
    <property type="entry name" value="Ribokinase-like"/>
    <property type="match status" value="1"/>
</dbReference>
<reference evidence="11 12" key="1">
    <citation type="submission" date="2010-08" db="EMBL/GenBank/DDBJ databases">
        <authorList>
            <person name="Durkin A.S."/>
            <person name="Madupu R."/>
            <person name="Torralba M."/>
            <person name="Gillis M."/>
            <person name="Methe B."/>
            <person name="Sutton G."/>
            <person name="Nelson K.E."/>
        </authorList>
    </citation>
    <scope>NUCLEOTIDE SEQUENCE [LARGE SCALE GENOMIC DNA]</scope>
    <source>
        <strain evidence="11 12">PB189-T1-4</strain>
    </source>
</reference>
<protein>
    <recommendedName>
        <fullName evidence="9">Ribokinase</fullName>
        <shortName evidence="9">RK</shortName>
        <ecNumber evidence="9">2.7.1.15</ecNumber>
    </recommendedName>
</protein>
<feature type="binding site" evidence="9">
    <location>
        <position position="302"/>
    </location>
    <ligand>
        <name>K(+)</name>
        <dbReference type="ChEBI" id="CHEBI:29103"/>
    </ligand>
</feature>